<comment type="caution">
    <text evidence="1">The sequence shown here is derived from an EMBL/GenBank/DDBJ whole genome shotgun (WGS) entry which is preliminary data.</text>
</comment>
<dbReference type="InterPro" id="IPR009057">
    <property type="entry name" value="Homeodomain-like_sf"/>
</dbReference>
<gene>
    <name evidence="1" type="ORF">COS52_00765</name>
</gene>
<dbReference type="EMBL" id="PEVA01000032">
    <property type="protein sequence ID" value="PIV08807.1"/>
    <property type="molecule type" value="Genomic_DNA"/>
</dbReference>
<dbReference type="GO" id="GO:0006313">
    <property type="term" value="P:DNA transposition"/>
    <property type="evidence" value="ECO:0007669"/>
    <property type="project" value="InterPro"/>
</dbReference>
<dbReference type="GO" id="GO:0004803">
    <property type="term" value="F:transposase activity"/>
    <property type="evidence" value="ECO:0007669"/>
    <property type="project" value="InterPro"/>
</dbReference>
<accession>A0A2M7BTK3</accession>
<organism evidence="1 2">
    <name type="scientific">Candidatus Roizmanbacteria bacterium CG03_land_8_20_14_0_80_39_12</name>
    <dbReference type="NCBI Taxonomy" id="1974847"/>
    <lineage>
        <taxon>Bacteria</taxon>
        <taxon>Candidatus Roizmaniibacteriota</taxon>
    </lineage>
</organism>
<evidence type="ECO:0000313" key="2">
    <source>
        <dbReference type="Proteomes" id="UP000230119"/>
    </source>
</evidence>
<evidence type="ECO:0000313" key="1">
    <source>
        <dbReference type="EMBL" id="PIV08807.1"/>
    </source>
</evidence>
<reference evidence="2" key="1">
    <citation type="submission" date="2017-09" db="EMBL/GenBank/DDBJ databases">
        <title>Depth-based differentiation of microbial function through sediment-hosted aquifers and enrichment of novel symbionts in the deep terrestrial subsurface.</title>
        <authorList>
            <person name="Probst A.J."/>
            <person name="Ladd B."/>
            <person name="Jarett J.K."/>
            <person name="Geller-Mcgrath D.E."/>
            <person name="Sieber C.M.K."/>
            <person name="Emerson J.B."/>
            <person name="Anantharaman K."/>
            <person name="Thomas B.C."/>
            <person name="Malmstrom R."/>
            <person name="Stieglmeier M."/>
            <person name="Klingl A."/>
            <person name="Woyke T."/>
            <person name="Ryan C.M."/>
            <person name="Banfield J.F."/>
        </authorList>
    </citation>
    <scope>NUCLEOTIDE SEQUENCE [LARGE SCALE GENOMIC DNA]</scope>
</reference>
<dbReference type="InterPro" id="IPR002514">
    <property type="entry name" value="Transposase_8"/>
</dbReference>
<dbReference type="SUPFAM" id="SSF46689">
    <property type="entry name" value="Homeodomain-like"/>
    <property type="match status" value="1"/>
</dbReference>
<dbReference type="Proteomes" id="UP000230119">
    <property type="component" value="Unassembled WGS sequence"/>
</dbReference>
<dbReference type="Pfam" id="PF01527">
    <property type="entry name" value="HTH_Tnp_1"/>
    <property type="match status" value="1"/>
</dbReference>
<dbReference type="GO" id="GO:0003677">
    <property type="term" value="F:DNA binding"/>
    <property type="evidence" value="ECO:0007669"/>
    <property type="project" value="InterPro"/>
</dbReference>
<dbReference type="Gene3D" id="1.10.10.60">
    <property type="entry name" value="Homeodomain-like"/>
    <property type="match status" value="1"/>
</dbReference>
<protein>
    <recommendedName>
        <fullName evidence="3">HTH psq-type domain-containing protein</fullName>
    </recommendedName>
</protein>
<dbReference type="AlphaFoldDB" id="A0A2M7BTK3"/>
<sequence length="88" mass="9910">MGTRTTIPKEIKEQTLARIKNDGISVAKAAEEHGISSKTIYYWLRKGSVQTTSILETGRLRKQNKDLLDLVGQLTYEVSKLKKNKSGF</sequence>
<proteinExistence type="predicted"/>
<evidence type="ECO:0008006" key="3">
    <source>
        <dbReference type="Google" id="ProtNLM"/>
    </source>
</evidence>
<name>A0A2M7BTK3_9BACT</name>